<keyword evidence="4" id="KW-1185">Reference proteome</keyword>
<dbReference type="AlphaFoldDB" id="A0A4R6TQG0"/>
<accession>A0A4R6TQG0</accession>
<dbReference type="OrthoDB" id="7631574at2"/>
<dbReference type="PANTHER" id="PTHR44520:SF2">
    <property type="entry name" value="RESPONSE REGULATOR RCP1"/>
    <property type="match status" value="1"/>
</dbReference>
<dbReference type="GO" id="GO:0000160">
    <property type="term" value="P:phosphorelay signal transduction system"/>
    <property type="evidence" value="ECO:0007669"/>
    <property type="project" value="InterPro"/>
</dbReference>
<dbReference type="InterPro" id="IPR011006">
    <property type="entry name" value="CheY-like_superfamily"/>
</dbReference>
<dbReference type="Pfam" id="PF00072">
    <property type="entry name" value="Response_reg"/>
    <property type="match status" value="1"/>
</dbReference>
<comment type="caution">
    <text evidence="3">The sequence shown here is derived from an EMBL/GenBank/DDBJ whole genome shotgun (WGS) entry which is preliminary data.</text>
</comment>
<dbReference type="SMART" id="SM00448">
    <property type="entry name" value="REC"/>
    <property type="match status" value="1"/>
</dbReference>
<name>A0A4R6TQG0_9FLAO</name>
<evidence type="ECO:0000313" key="3">
    <source>
        <dbReference type="EMBL" id="TDQ32353.1"/>
    </source>
</evidence>
<feature type="modified residue" description="4-aspartylphosphate" evidence="1">
    <location>
        <position position="61"/>
    </location>
</feature>
<evidence type="ECO:0000256" key="1">
    <source>
        <dbReference type="PROSITE-ProRule" id="PRU00169"/>
    </source>
</evidence>
<reference evidence="3 4" key="1">
    <citation type="submission" date="2019-03" db="EMBL/GenBank/DDBJ databases">
        <title>Genomic Encyclopedia of Archaeal and Bacterial Type Strains, Phase II (KMG-II): from individual species to whole genera.</title>
        <authorList>
            <person name="Goeker M."/>
        </authorList>
    </citation>
    <scope>NUCLEOTIDE SEQUENCE [LARGE SCALE GENOMIC DNA]</scope>
    <source>
        <strain evidence="3 4">DSM 18435</strain>
    </source>
</reference>
<dbReference type="InterPro" id="IPR001789">
    <property type="entry name" value="Sig_transdc_resp-reg_receiver"/>
</dbReference>
<evidence type="ECO:0000259" key="2">
    <source>
        <dbReference type="PROSITE" id="PS50110"/>
    </source>
</evidence>
<protein>
    <submittedName>
        <fullName evidence="3">Response regulator receiver domain-containing protein</fullName>
    </submittedName>
</protein>
<feature type="domain" description="Response regulatory" evidence="2">
    <location>
        <begin position="7"/>
        <end position="128"/>
    </location>
</feature>
<dbReference type="EMBL" id="SNYI01000001">
    <property type="protein sequence ID" value="TDQ32353.1"/>
    <property type="molecule type" value="Genomic_DNA"/>
</dbReference>
<evidence type="ECO:0000313" key="4">
    <source>
        <dbReference type="Proteomes" id="UP000295468"/>
    </source>
</evidence>
<gene>
    <name evidence="3" type="ORF">CLV82_0178</name>
</gene>
<proteinExistence type="predicted"/>
<dbReference type="PROSITE" id="PS50110">
    <property type="entry name" value="RESPONSE_REGULATORY"/>
    <property type="match status" value="1"/>
</dbReference>
<dbReference type="PANTHER" id="PTHR44520">
    <property type="entry name" value="RESPONSE REGULATOR RCP1-RELATED"/>
    <property type="match status" value="1"/>
</dbReference>
<dbReference type="Proteomes" id="UP000295468">
    <property type="component" value="Unassembled WGS sequence"/>
</dbReference>
<organism evidence="3 4">
    <name type="scientific">Zeaxanthinibacter enoshimensis</name>
    <dbReference type="NCBI Taxonomy" id="392009"/>
    <lineage>
        <taxon>Bacteria</taxon>
        <taxon>Pseudomonadati</taxon>
        <taxon>Bacteroidota</taxon>
        <taxon>Flavobacteriia</taxon>
        <taxon>Flavobacteriales</taxon>
        <taxon>Flavobacteriaceae</taxon>
        <taxon>Zeaxanthinibacter</taxon>
    </lineage>
</organism>
<keyword evidence="1" id="KW-0597">Phosphoprotein</keyword>
<dbReference type="SUPFAM" id="SSF52172">
    <property type="entry name" value="CheY-like"/>
    <property type="match status" value="1"/>
</dbReference>
<sequence>MKIDLLTVALADDDEDDRLLFEDAINELKIKTKLLLFKNGLELMNYLKKPDAELPQVLFLDLNMPVMDGMRCLDEIRRDSRLKNLSVAIYSTSSSEKDIVETYVRGANIYLTKPSDFKKLQNAIQKILSINWQFHSSNLDKDNFILRI</sequence>
<dbReference type="Gene3D" id="3.40.50.2300">
    <property type="match status" value="1"/>
</dbReference>
<dbReference type="InterPro" id="IPR052893">
    <property type="entry name" value="TCS_response_regulator"/>
</dbReference>
<dbReference type="RefSeq" id="WP_133642425.1">
    <property type="nucleotide sequence ID" value="NZ_SNYI01000001.1"/>
</dbReference>